<dbReference type="EMBL" id="JAAOCP010000010">
    <property type="protein sequence ID" value="MBJ7639469.1"/>
    <property type="molecule type" value="Genomic_DNA"/>
</dbReference>
<dbReference type="Proteomes" id="UP000808038">
    <property type="component" value="Unassembled WGS sequence"/>
</dbReference>
<evidence type="ECO:0000313" key="6">
    <source>
        <dbReference type="EMBL" id="MBJ7639469.1"/>
    </source>
</evidence>
<dbReference type="AlphaFoldDB" id="A0A4Z0RJM4"/>
<evidence type="ECO:0000313" key="5">
    <source>
        <dbReference type="EMBL" id="MBJ7631988.1"/>
    </source>
</evidence>
<keyword evidence="2" id="KW-0863">Zinc-finger</keyword>
<evidence type="ECO:0000256" key="1">
    <source>
        <dbReference type="ARBA" id="ARBA00022723"/>
    </source>
</evidence>
<proteinExistence type="predicted"/>
<keyword evidence="7" id="KW-1185">Reference proteome</keyword>
<dbReference type="RefSeq" id="WP_081469413.1">
    <property type="nucleotide sequence ID" value="NZ_ALXH01000100.1"/>
</dbReference>
<sequence>MKKEKIYGELVDSDGRCVHWHSKLDVIANRCETCGKLYACYQCHNNSENHAFGRYNQLSNQLIVMCGVCGHQMTYARYDEINQCDQCETPFNPGCSLHKHLYVC</sequence>
<accession>A0A4Z0RJM4</accession>
<protein>
    <recommendedName>
        <fullName evidence="4">CHY-type domain-containing protein</fullName>
    </recommendedName>
</protein>
<evidence type="ECO:0000313" key="7">
    <source>
        <dbReference type="Proteomes" id="UP000728106"/>
    </source>
</evidence>
<reference evidence="6 7" key="2">
    <citation type="journal article" date="2021" name="Int. J. Food Microbiol.">
        <title>Safety demonstration of a microbial species for use in the food chain: Weissella confusa.</title>
        <authorList>
            <person name="Bourdichon F."/>
            <person name="Patrone V."/>
            <person name="Fontana A."/>
            <person name="Milani G."/>
            <person name="Morelli L."/>
        </authorList>
    </citation>
    <scope>NUCLEOTIDE SEQUENCE [LARGE SCALE GENOMIC DNA]</scope>
    <source>
        <strain evidence="5">CCUG 30943</strain>
        <strain evidence="6 7">CCUG 43002</strain>
    </source>
</reference>
<feature type="domain" description="CHY-type" evidence="4">
    <location>
        <begin position="10"/>
        <end position="89"/>
    </location>
</feature>
<evidence type="ECO:0000256" key="3">
    <source>
        <dbReference type="ARBA" id="ARBA00022833"/>
    </source>
</evidence>
<dbReference type="InterPro" id="IPR016694">
    <property type="entry name" value="UCP017292"/>
</dbReference>
<dbReference type="InterPro" id="IPR037274">
    <property type="entry name" value="Znf_CHY_sf"/>
</dbReference>
<keyword evidence="3" id="KW-0862">Zinc</keyword>
<dbReference type="SUPFAM" id="SSF161219">
    <property type="entry name" value="CHY zinc finger-like"/>
    <property type="match status" value="1"/>
</dbReference>
<evidence type="ECO:0000259" key="4">
    <source>
        <dbReference type="PROSITE" id="PS51266"/>
    </source>
</evidence>
<dbReference type="GeneID" id="57978951"/>
<name>A0A4Z0RJM4_WEICO</name>
<dbReference type="Proteomes" id="UP000728106">
    <property type="component" value="Unassembled WGS sequence"/>
</dbReference>
<dbReference type="GO" id="GO:0008270">
    <property type="term" value="F:zinc ion binding"/>
    <property type="evidence" value="ECO:0007669"/>
    <property type="project" value="UniProtKB-KW"/>
</dbReference>
<comment type="caution">
    <text evidence="6">The sequence shown here is derived from an EMBL/GenBank/DDBJ whole genome shotgun (WGS) entry which is preliminary data.</text>
</comment>
<gene>
    <name evidence="6" type="ORF">HAU20_08755</name>
    <name evidence="5" type="ORF">HAU43_02560</name>
</gene>
<dbReference type="PIRSF" id="PIRSF017292">
    <property type="entry name" value="UCP017292_Znf_CHY"/>
    <property type="match status" value="1"/>
</dbReference>
<dbReference type="Pfam" id="PF05495">
    <property type="entry name" value="zf-CHY"/>
    <property type="match status" value="1"/>
</dbReference>
<dbReference type="PROSITE" id="PS51266">
    <property type="entry name" value="ZF_CHY"/>
    <property type="match status" value="1"/>
</dbReference>
<dbReference type="InterPro" id="IPR008913">
    <property type="entry name" value="Znf_CHY"/>
</dbReference>
<evidence type="ECO:0000256" key="2">
    <source>
        <dbReference type="ARBA" id="ARBA00022771"/>
    </source>
</evidence>
<organism evidence="6 7">
    <name type="scientific">Weissella confusa</name>
    <name type="common">Lactobacillus confusus</name>
    <dbReference type="NCBI Taxonomy" id="1583"/>
    <lineage>
        <taxon>Bacteria</taxon>
        <taxon>Bacillati</taxon>
        <taxon>Bacillota</taxon>
        <taxon>Bacilli</taxon>
        <taxon>Lactobacillales</taxon>
        <taxon>Lactobacillaceae</taxon>
        <taxon>Weissella</taxon>
    </lineage>
</organism>
<keyword evidence="1" id="KW-0479">Metal-binding</keyword>
<reference evidence="6" key="1">
    <citation type="submission" date="2020-02" db="EMBL/GenBank/DDBJ databases">
        <authorList>
            <person name="Fontana A."/>
            <person name="Patrone V."/>
            <person name="Morelli L."/>
        </authorList>
    </citation>
    <scope>NUCLEOTIDE SEQUENCE</scope>
    <source>
        <strain evidence="5">CCUG 30943</strain>
        <strain evidence="6">CCUG 43002</strain>
    </source>
</reference>
<dbReference type="EMBL" id="JAAOCX010000002">
    <property type="protein sequence ID" value="MBJ7631988.1"/>
    <property type="molecule type" value="Genomic_DNA"/>
</dbReference>